<feature type="domain" description="Sulfatase N-terminal" evidence="2">
    <location>
        <begin position="207"/>
        <end position="481"/>
    </location>
</feature>
<dbReference type="SUPFAM" id="SSF53649">
    <property type="entry name" value="Alkaline phosphatase-like"/>
    <property type="match status" value="1"/>
</dbReference>
<dbReference type="KEGG" id="msil:METEAL_02540"/>
<dbReference type="Pfam" id="PF00884">
    <property type="entry name" value="Sulfatase"/>
    <property type="match status" value="1"/>
</dbReference>
<evidence type="ECO:0000313" key="4">
    <source>
        <dbReference type="Proteomes" id="UP001238179"/>
    </source>
</evidence>
<protein>
    <recommendedName>
        <fullName evidence="2">Sulfatase N-terminal domain-containing protein</fullName>
    </recommendedName>
</protein>
<dbReference type="Gene3D" id="3.40.720.10">
    <property type="entry name" value="Alkaline Phosphatase, subunit A"/>
    <property type="match status" value="1"/>
</dbReference>
<feature type="transmembrane region" description="Helical" evidence="1">
    <location>
        <begin position="45"/>
        <end position="67"/>
    </location>
</feature>
<feature type="transmembrane region" description="Helical" evidence="1">
    <location>
        <begin position="76"/>
        <end position="95"/>
    </location>
</feature>
<feature type="transmembrane region" description="Helical" evidence="1">
    <location>
        <begin position="140"/>
        <end position="159"/>
    </location>
</feature>
<keyword evidence="1" id="KW-0472">Membrane</keyword>
<proteinExistence type="predicted"/>
<keyword evidence="4" id="KW-1185">Reference proteome</keyword>
<accession>A0AA48GKG4</accession>
<dbReference type="InterPro" id="IPR017850">
    <property type="entry name" value="Alkaline_phosphatase_core_sf"/>
</dbReference>
<dbReference type="RefSeq" id="WP_316413974.1">
    <property type="nucleotide sequence ID" value="NZ_AP027080.1"/>
</dbReference>
<evidence type="ECO:0000256" key="1">
    <source>
        <dbReference type="SAM" id="Phobius"/>
    </source>
</evidence>
<keyword evidence="1" id="KW-0812">Transmembrane</keyword>
<dbReference type="AlphaFoldDB" id="A0AA48GKG4"/>
<name>A0AA48GKG4_9BACT</name>
<dbReference type="Proteomes" id="UP001238179">
    <property type="component" value="Chromosome"/>
</dbReference>
<evidence type="ECO:0000313" key="3">
    <source>
        <dbReference type="EMBL" id="BDU71080.1"/>
    </source>
</evidence>
<organism evidence="3 4">
    <name type="scientific">Mesoterricola silvestris</name>
    <dbReference type="NCBI Taxonomy" id="2927979"/>
    <lineage>
        <taxon>Bacteria</taxon>
        <taxon>Pseudomonadati</taxon>
        <taxon>Acidobacteriota</taxon>
        <taxon>Holophagae</taxon>
        <taxon>Holophagales</taxon>
        <taxon>Holophagaceae</taxon>
        <taxon>Mesoterricola</taxon>
    </lineage>
</organism>
<sequence>MRETLKRYWRQALSAMVLGHLIFLHSWILLLGPSPREFLIARPPGGIAFLGLSLNILISTIGTFLVLRRAEENSKAYGALAIALVCLGCLSLARAVVPSLPARLAILAYSKWRPFAFAIPVIALVLAIVIQGLGNLLRACVRGLLVLSPLVPVLWFQAFESLTKRILFPVTPFSPVIEVQPVPEGKDVWILVFDELDYRICFETPGTRGRYPELNTLRDQAFSADRAYPPAGDTIISVPAMMRGEVIENTQPLNASTLLFKAPGRSLQTWDPSESLIGDLHGAGYRIAVAGWMIPYNRLFSRYAEESKFLLYYRYGIWQELNQSLTGSMMTQAVDLYPFIKDGLNSYLASPAIESRQQRKTEEELESFVDHLVEGSRLDFYWVHYPIPHGPAISGPSGSYLENIGYMDQALGRFRKAMSAKGRWDSSTVILIADHWLRKNSDPTLKLFQLGLAGRWDKVDHRIPFIVKFPGSKVAMRYSHPFNLTLLRKLIPEMMGGKVRTPSQLAEWIETQKGFGESPVTSTLP</sequence>
<evidence type="ECO:0000259" key="2">
    <source>
        <dbReference type="Pfam" id="PF00884"/>
    </source>
</evidence>
<gene>
    <name evidence="3" type="ORF">METEAL_02540</name>
</gene>
<keyword evidence="1" id="KW-1133">Transmembrane helix</keyword>
<feature type="transmembrane region" description="Helical" evidence="1">
    <location>
        <begin position="12"/>
        <end position="33"/>
    </location>
</feature>
<dbReference type="EMBL" id="AP027080">
    <property type="protein sequence ID" value="BDU71080.1"/>
    <property type="molecule type" value="Genomic_DNA"/>
</dbReference>
<dbReference type="InterPro" id="IPR000917">
    <property type="entry name" value="Sulfatase_N"/>
</dbReference>
<feature type="transmembrane region" description="Helical" evidence="1">
    <location>
        <begin position="115"/>
        <end position="133"/>
    </location>
</feature>
<reference evidence="4" key="1">
    <citation type="journal article" date="2023" name="Int. J. Syst. Evol. Microbiol.">
        <title>Mesoterricola silvestris gen. nov., sp. nov., Mesoterricola sediminis sp. nov., Geothrix oryzae sp. nov., Geothrix edaphica sp. nov., Geothrix rubra sp. nov., and Geothrix limicola sp. nov., six novel members of Acidobacteriota isolated from soils.</title>
        <authorList>
            <person name="Itoh H."/>
            <person name="Sugisawa Y."/>
            <person name="Mise K."/>
            <person name="Xu Z."/>
            <person name="Kuniyasu M."/>
            <person name="Ushijima N."/>
            <person name="Kawano K."/>
            <person name="Kobayashi E."/>
            <person name="Shiratori Y."/>
            <person name="Masuda Y."/>
            <person name="Senoo K."/>
        </authorList>
    </citation>
    <scope>NUCLEOTIDE SEQUENCE [LARGE SCALE GENOMIC DNA]</scope>
    <source>
        <strain evidence="4">W79</strain>
    </source>
</reference>